<dbReference type="InterPro" id="IPR036097">
    <property type="entry name" value="HisK_dim/P_sf"/>
</dbReference>
<dbReference type="AlphaFoldDB" id="A0A5S3WQY3"/>
<dbReference type="GO" id="GO:0000155">
    <property type="term" value="F:phosphorelay sensor kinase activity"/>
    <property type="evidence" value="ECO:0007669"/>
    <property type="project" value="InterPro"/>
</dbReference>
<dbReference type="InterPro" id="IPR011006">
    <property type="entry name" value="CheY-like_superfamily"/>
</dbReference>
<evidence type="ECO:0000256" key="4">
    <source>
        <dbReference type="ARBA" id="ARBA00022475"/>
    </source>
</evidence>
<protein>
    <recommendedName>
        <fullName evidence="3">histidine kinase</fullName>
        <ecNumber evidence="3">2.7.13.3</ecNumber>
    </recommendedName>
</protein>
<feature type="domain" description="Response regulatory" evidence="18">
    <location>
        <begin position="875"/>
        <end position="999"/>
    </location>
</feature>
<keyword evidence="9" id="KW-0418">Kinase</keyword>
<gene>
    <name evidence="20" type="ORF">CWB99_06350</name>
</gene>
<dbReference type="OrthoDB" id="9810730at2"/>
<feature type="modified residue" description="4-aspartylphosphate" evidence="14">
    <location>
        <position position="929"/>
    </location>
</feature>
<dbReference type="InterPro" id="IPR005467">
    <property type="entry name" value="His_kinase_dom"/>
</dbReference>
<dbReference type="SMART" id="SM00448">
    <property type="entry name" value="REC"/>
    <property type="match status" value="1"/>
</dbReference>
<dbReference type="Gene3D" id="3.30.450.20">
    <property type="entry name" value="PAS domain"/>
    <property type="match status" value="2"/>
</dbReference>
<evidence type="ECO:0000256" key="8">
    <source>
        <dbReference type="ARBA" id="ARBA00022741"/>
    </source>
</evidence>
<evidence type="ECO:0000256" key="7">
    <source>
        <dbReference type="ARBA" id="ARBA00022692"/>
    </source>
</evidence>
<dbReference type="InterPro" id="IPR003661">
    <property type="entry name" value="HisK_dim/P_dom"/>
</dbReference>
<dbReference type="InterPro" id="IPR003594">
    <property type="entry name" value="HATPase_dom"/>
</dbReference>
<reference evidence="20 21" key="1">
    <citation type="submission" date="2018-01" db="EMBL/GenBank/DDBJ databases">
        <authorList>
            <person name="Paulsen S."/>
            <person name="Gram L.K."/>
        </authorList>
    </citation>
    <scope>NUCLEOTIDE SEQUENCE [LARGE SCALE GENOMIC DNA]</scope>
    <source>
        <strain evidence="20 21">S2676</strain>
    </source>
</reference>
<evidence type="ECO:0000256" key="3">
    <source>
        <dbReference type="ARBA" id="ARBA00012438"/>
    </source>
</evidence>
<evidence type="ECO:0000256" key="11">
    <source>
        <dbReference type="ARBA" id="ARBA00022989"/>
    </source>
</evidence>
<proteinExistence type="predicted"/>
<evidence type="ECO:0000256" key="9">
    <source>
        <dbReference type="ARBA" id="ARBA00022777"/>
    </source>
</evidence>
<dbReference type="Pfam" id="PF01627">
    <property type="entry name" value="Hpt"/>
    <property type="match status" value="1"/>
</dbReference>
<accession>A0A5S3WQY3</accession>
<dbReference type="SUPFAM" id="SSF55874">
    <property type="entry name" value="ATPase domain of HSP90 chaperone/DNA topoisomerase II/histidine kinase"/>
    <property type="match status" value="1"/>
</dbReference>
<dbReference type="InterPro" id="IPR035965">
    <property type="entry name" value="PAS-like_dom_sf"/>
</dbReference>
<evidence type="ECO:0000256" key="10">
    <source>
        <dbReference type="ARBA" id="ARBA00022840"/>
    </source>
</evidence>
<dbReference type="SUPFAM" id="SSF55785">
    <property type="entry name" value="PYP-like sensor domain (PAS domain)"/>
    <property type="match status" value="1"/>
</dbReference>
<dbReference type="FunFam" id="3.30.565.10:FF:000010">
    <property type="entry name" value="Sensor histidine kinase RcsC"/>
    <property type="match status" value="1"/>
</dbReference>
<keyword evidence="5 14" id="KW-0597">Phosphoprotein</keyword>
<evidence type="ECO:0000256" key="16">
    <source>
        <dbReference type="SAM" id="Phobius"/>
    </source>
</evidence>
<feature type="domain" description="HPt" evidence="19">
    <location>
        <begin position="1054"/>
        <end position="1147"/>
    </location>
</feature>
<keyword evidence="7 16" id="KW-0812">Transmembrane</keyword>
<feature type="domain" description="Histidine kinase" evidence="17">
    <location>
        <begin position="520"/>
        <end position="740"/>
    </location>
</feature>
<dbReference type="SUPFAM" id="SSF47226">
    <property type="entry name" value="Histidine-containing phosphotransfer domain, HPT domain"/>
    <property type="match status" value="1"/>
</dbReference>
<keyword evidence="8" id="KW-0547">Nucleotide-binding</keyword>
<dbReference type="SUPFAM" id="SSF47384">
    <property type="entry name" value="Homodimeric domain of signal transducing histidine kinase"/>
    <property type="match status" value="1"/>
</dbReference>
<keyword evidence="10" id="KW-0067">ATP-binding</keyword>
<keyword evidence="11 16" id="KW-1133">Transmembrane helix</keyword>
<dbReference type="InterPro" id="IPR001789">
    <property type="entry name" value="Sig_transdc_resp-reg_receiver"/>
</dbReference>
<evidence type="ECO:0000256" key="15">
    <source>
        <dbReference type="SAM" id="MobiDB-lite"/>
    </source>
</evidence>
<dbReference type="Pfam" id="PF00512">
    <property type="entry name" value="HisKA"/>
    <property type="match status" value="1"/>
</dbReference>
<feature type="modified residue" description="Phosphohistidine" evidence="13">
    <location>
        <position position="1093"/>
    </location>
</feature>
<dbReference type="Pfam" id="PF00072">
    <property type="entry name" value="Response_reg"/>
    <property type="match status" value="1"/>
</dbReference>
<name>A0A5S3WQY3_9GAMM</name>
<dbReference type="SUPFAM" id="SSF103190">
    <property type="entry name" value="Sensory domain-like"/>
    <property type="match status" value="1"/>
</dbReference>
<dbReference type="EMBL" id="PNCI01000013">
    <property type="protein sequence ID" value="TMP30358.1"/>
    <property type="molecule type" value="Genomic_DNA"/>
</dbReference>
<comment type="subcellular location">
    <subcellularLocation>
        <location evidence="2">Cell membrane</location>
        <topology evidence="2">Multi-pass membrane protein</topology>
    </subcellularLocation>
</comment>
<dbReference type="Gene3D" id="1.10.287.130">
    <property type="match status" value="1"/>
</dbReference>
<organism evidence="20 21">
    <name type="scientific">Pseudoalteromonas rubra</name>
    <dbReference type="NCBI Taxonomy" id="43658"/>
    <lineage>
        <taxon>Bacteria</taxon>
        <taxon>Pseudomonadati</taxon>
        <taxon>Pseudomonadota</taxon>
        <taxon>Gammaproteobacteria</taxon>
        <taxon>Alteromonadales</taxon>
        <taxon>Pseudoalteromonadaceae</taxon>
        <taxon>Pseudoalteromonas</taxon>
    </lineage>
</organism>
<feature type="compositionally biased region" description="Polar residues" evidence="15">
    <location>
        <begin position="1017"/>
        <end position="1027"/>
    </location>
</feature>
<dbReference type="Pfam" id="PF02518">
    <property type="entry name" value="HATPase_c"/>
    <property type="match status" value="1"/>
</dbReference>
<evidence type="ECO:0000259" key="19">
    <source>
        <dbReference type="PROSITE" id="PS50894"/>
    </source>
</evidence>
<dbReference type="CDD" id="cd00082">
    <property type="entry name" value="HisKA"/>
    <property type="match status" value="1"/>
</dbReference>
<dbReference type="PRINTS" id="PR00344">
    <property type="entry name" value="BCTRLSENSOR"/>
</dbReference>
<evidence type="ECO:0000256" key="1">
    <source>
        <dbReference type="ARBA" id="ARBA00000085"/>
    </source>
</evidence>
<feature type="transmembrane region" description="Helical" evidence="16">
    <location>
        <begin position="329"/>
        <end position="350"/>
    </location>
</feature>
<dbReference type="CDD" id="cd17546">
    <property type="entry name" value="REC_hyHK_CKI1_RcsC-like"/>
    <property type="match status" value="1"/>
</dbReference>
<dbReference type="Proteomes" id="UP000310249">
    <property type="component" value="Unassembled WGS sequence"/>
</dbReference>
<dbReference type="InterPro" id="IPR008207">
    <property type="entry name" value="Sig_transdc_His_kin_Hpt_dom"/>
</dbReference>
<evidence type="ECO:0000256" key="5">
    <source>
        <dbReference type="ARBA" id="ARBA00022553"/>
    </source>
</evidence>
<dbReference type="Gene3D" id="3.40.50.2300">
    <property type="match status" value="1"/>
</dbReference>
<dbReference type="SMART" id="SM00388">
    <property type="entry name" value="HisKA"/>
    <property type="match status" value="1"/>
</dbReference>
<keyword evidence="16" id="KW-0472">Membrane</keyword>
<dbReference type="InterPro" id="IPR048760">
    <property type="entry name" value="VP0354-like_sensor_dom"/>
</dbReference>
<evidence type="ECO:0000256" key="6">
    <source>
        <dbReference type="ARBA" id="ARBA00022679"/>
    </source>
</evidence>
<dbReference type="PANTHER" id="PTHR45339:SF5">
    <property type="entry name" value="HISTIDINE KINASE"/>
    <property type="match status" value="1"/>
</dbReference>
<dbReference type="PROSITE" id="PS50109">
    <property type="entry name" value="HIS_KIN"/>
    <property type="match status" value="1"/>
</dbReference>
<comment type="caution">
    <text evidence="20">The sequence shown here is derived from an EMBL/GenBank/DDBJ whole genome shotgun (WGS) entry which is preliminary data.</text>
</comment>
<evidence type="ECO:0000256" key="12">
    <source>
        <dbReference type="ARBA" id="ARBA00023012"/>
    </source>
</evidence>
<dbReference type="RefSeq" id="WP_138550278.1">
    <property type="nucleotide sequence ID" value="NZ_PNCH01000011.1"/>
</dbReference>
<dbReference type="GO" id="GO:0005886">
    <property type="term" value="C:plasma membrane"/>
    <property type="evidence" value="ECO:0007669"/>
    <property type="project" value="UniProtKB-SubCell"/>
</dbReference>
<evidence type="ECO:0000313" key="20">
    <source>
        <dbReference type="EMBL" id="TMP30358.1"/>
    </source>
</evidence>
<dbReference type="Gene3D" id="1.20.120.160">
    <property type="entry name" value="HPT domain"/>
    <property type="match status" value="1"/>
</dbReference>
<dbReference type="PROSITE" id="PS50894">
    <property type="entry name" value="HPT"/>
    <property type="match status" value="1"/>
</dbReference>
<dbReference type="PROSITE" id="PS50110">
    <property type="entry name" value="RESPONSE_REGULATORY"/>
    <property type="match status" value="1"/>
</dbReference>
<comment type="catalytic activity">
    <reaction evidence="1">
        <text>ATP + protein L-histidine = ADP + protein N-phospho-L-histidine.</text>
        <dbReference type="EC" id="2.7.13.3"/>
    </reaction>
</comment>
<dbReference type="InterPro" id="IPR036641">
    <property type="entry name" value="HPT_dom_sf"/>
</dbReference>
<evidence type="ECO:0000259" key="18">
    <source>
        <dbReference type="PROSITE" id="PS50110"/>
    </source>
</evidence>
<feature type="transmembrane region" description="Helical" evidence="16">
    <location>
        <begin position="15"/>
        <end position="35"/>
    </location>
</feature>
<dbReference type="InterPro" id="IPR004358">
    <property type="entry name" value="Sig_transdc_His_kin-like_C"/>
</dbReference>
<sequence>MIRILSAKQGNQTRWFAGVFSLFLLLLVALAVFFFERKLQREVQFEVESQLKLNTAHIAEQFEQRYRADLSYLHFLKDTPPFPGIARALKNNGVDPKDNQPIELWKTRIATIFSSLIHNNSELLQLRIIMPDGREFVRVDRRRGKVERIPEAKLQDKSNKDYVQETLDLSEEMHFASRISLNFENNKVQRPFTPVLRIAMPLFDAENDLFGLLVLNSSARQLIDLLNSDTGEYYLTDHQGHYIYGPEPVFHYTRDLARPRLFDDDFKLHSTAKGRVDGVAKHGTSVMQVAIQRELNSGYQGPGHEMFITAIALPQQAATLLNERRLSSYMLLAVVTLVLLLFMGGIVLFYRNREQYQEDKAVYESIIDGADEPIISFDTQLNVQTYNSASLLIFPSLAASERQHNITDLIELPMDRLQDAVTYFKNENGTKSTDWYESYTLQEQIRHVNFTVSPVRGPDNQLVGITLFGRDTTKEKLSEQQVKSANEGLERQVKERTAELEAEKAKAVKASAVKSAFISTISHEMRTPLNGILGTLNLIRREPLTKKQLSYLEMTETSSSTLASLINDILDLSKIEAGKLELEQEPLNPISVVEHVVTSISLKAYEKQLSLVVDVTDIDFVELAGDAGRIKQVVFNLVSNAIKFTSKGGVCVRAQTTQEEGKVNLTVTVEDTGVGIDKHNHHKIFSAFTQEDSGVSAEFGGTGLGLSICKNLCELMGGEIGFESQKNVGSKFYFTLPFALDTAKPKPHENTLDGRRFELHVEDARERSYLVHVIGKYGGIVVERDGEFVVVDHDHPHVQNLVDTPMYERAIVLYSEFTHQNVTEGCLAKLVKPIRLGAFLSVFDQDAIAKMLKNQHQVMVPSMQCTEQNDLGGATVMIVDDNQINREVARGILQGIHAHVVTCQSGHEALSALLNSEKNNQPVFAVLMDCNMPTMDGYQATRLIREGKGGESFRHIPVIAMTANAMSGERERCLAAGMDDYVTKPIQPKLLFDVLSKFKSYQQPKRHYPSHQPADMPSSSPSGQSVAAQEAEQAPELTGKVLDVDGTIARLQGDAELYLQICMLFYNKAPQKLLSLKEHCNKQDHGQVKQISHALRGQSADIGAQRLTQLLAKLEEGASHEDGTDYGTLVDNIEAQYLVLEQVLQEDVFTASSASKQSNEN</sequence>
<dbReference type="GO" id="GO:0005524">
    <property type="term" value="F:ATP binding"/>
    <property type="evidence" value="ECO:0007669"/>
    <property type="project" value="UniProtKB-KW"/>
</dbReference>
<dbReference type="PANTHER" id="PTHR45339">
    <property type="entry name" value="HYBRID SIGNAL TRANSDUCTION HISTIDINE KINASE J"/>
    <property type="match status" value="1"/>
</dbReference>
<dbReference type="EC" id="2.7.13.3" evidence="3"/>
<dbReference type="InterPro" id="IPR036890">
    <property type="entry name" value="HATPase_C_sf"/>
</dbReference>
<keyword evidence="12" id="KW-0902">Two-component regulatory system</keyword>
<dbReference type="SUPFAM" id="SSF52172">
    <property type="entry name" value="CheY-like"/>
    <property type="match status" value="1"/>
</dbReference>
<evidence type="ECO:0000259" key="17">
    <source>
        <dbReference type="PROSITE" id="PS50109"/>
    </source>
</evidence>
<evidence type="ECO:0000256" key="2">
    <source>
        <dbReference type="ARBA" id="ARBA00004651"/>
    </source>
</evidence>
<dbReference type="Gene3D" id="3.30.565.10">
    <property type="entry name" value="Histidine kinase-like ATPase, C-terminal domain"/>
    <property type="match status" value="1"/>
</dbReference>
<dbReference type="InterPro" id="IPR029151">
    <property type="entry name" value="Sensor-like_sf"/>
</dbReference>
<evidence type="ECO:0000313" key="21">
    <source>
        <dbReference type="Proteomes" id="UP000310249"/>
    </source>
</evidence>
<dbReference type="Pfam" id="PF21623">
    <property type="entry name" value="HK_sensor_dom_bact"/>
    <property type="match status" value="1"/>
</dbReference>
<keyword evidence="6" id="KW-0808">Transferase</keyword>
<dbReference type="CDD" id="cd16922">
    <property type="entry name" value="HATPase_EvgS-ArcB-TorS-like"/>
    <property type="match status" value="1"/>
</dbReference>
<keyword evidence="4" id="KW-1003">Cell membrane</keyword>
<feature type="region of interest" description="Disordered" evidence="15">
    <location>
        <begin position="1003"/>
        <end position="1034"/>
    </location>
</feature>
<evidence type="ECO:0000256" key="14">
    <source>
        <dbReference type="PROSITE-ProRule" id="PRU00169"/>
    </source>
</evidence>
<evidence type="ECO:0000256" key="13">
    <source>
        <dbReference type="PROSITE-ProRule" id="PRU00110"/>
    </source>
</evidence>
<dbReference type="SMART" id="SM00387">
    <property type="entry name" value="HATPase_c"/>
    <property type="match status" value="1"/>
</dbReference>
<reference evidence="21" key="2">
    <citation type="submission" date="2019-06" db="EMBL/GenBank/DDBJ databases">
        <title>Co-occurence of chitin degradation, pigmentation and bioactivity in marine Pseudoalteromonas.</title>
        <authorList>
            <person name="Sonnenschein E.C."/>
            <person name="Bech P.K."/>
        </authorList>
    </citation>
    <scope>NUCLEOTIDE SEQUENCE [LARGE SCALE GENOMIC DNA]</scope>
    <source>
        <strain evidence="21">S2676</strain>
    </source>
</reference>